<sequence>MDKKRIVRGCIRGSLMVLALAGCGQKASSGGEAPGARSGLLTGSCEVRPPVPPVFEPELEWAWTGSDVMPSHTNVMMAPVVVDTNGDGVPDVVFNSYAGENYISDGILRAVDGATGVELWAVTKQEHRVRGASSIAAGDLDGDGRVEICTVAQDSRGLLCFEHDGTFKFRTVGPGNNWGGPSLADLEGDGQVEIINGHAVFDHTGALKWLGSDGPGGTTNGPISFAVDIDQDGKLEVINGRAIYQYDGQPRCVNTDIGHGLAAVANFDADPQGEVVVVWSGYVTLMDDLCQSLWTMPIPGGGVGGTPNIADFDGDGQPEIGVAGTDRYTVFEADGSVKWTSTMRDHSSNRTGSSTFDFEGDGRSEIAYADEVRLRIYDGTTGAVRFEVPHSSCTAYEQPIVADVDGDHNAELLVAQNTTCGFGSFAGLRLYRDRKDGWVNTRRVWNQHAYSITHVNEDGTLPTHPATAWLSGFNSFRSNSQGSPGTSAFAAPDVRVSDLTATCDATTWTLTLQARVRNTGDAATSAGLKVAFYQGAPASGGQLLGVASLPQALPPAGEASATLKLTTAPDPSARLWAVADDDGTPGAGRELECDEGNNAASLDAGPRCAPSPSRTWVRRGDLLLPRLMHAAALLADGRVLVAGGFNRTAEVYDPLGATWSATASTLVPHRGHAMTRLADGRVLLVGGSTRANAELYVPALGEWRAAGLLHKLRYHPTATLLPDGRVLVVGGATSEDGGGMLGSSELYDPAHDTWSLTGTLGTARSRHTATLLPDGRVLVVGGVDGSGNSLASAEVFDPATGSFSPVSATRVGHGVHTATALADGRVLVVGGLAPGVPSAASAELYDSTTDTWTTTGPVRTPRRAHTATLLPGGEVLVAGGYHPSTGILTTAERFDPVSGTWSDTAPMNVDRYGHTATLLGDGTVLAVGGVSNHDSASTESYSP</sequence>
<organism evidence="4 5">
    <name type="scientific">Cystobacter fuscus</name>
    <dbReference type="NCBI Taxonomy" id="43"/>
    <lineage>
        <taxon>Bacteria</taxon>
        <taxon>Pseudomonadati</taxon>
        <taxon>Myxococcota</taxon>
        <taxon>Myxococcia</taxon>
        <taxon>Myxococcales</taxon>
        <taxon>Cystobacterineae</taxon>
        <taxon>Archangiaceae</taxon>
        <taxon>Cystobacter</taxon>
    </lineage>
</organism>
<dbReference type="RefSeq" id="WP_095983372.1">
    <property type="nucleotide sequence ID" value="NZ_CP022098.1"/>
</dbReference>
<dbReference type="InterPro" id="IPR013783">
    <property type="entry name" value="Ig-like_fold"/>
</dbReference>
<accession>A0A250IU24</accession>
<evidence type="ECO:0000313" key="5">
    <source>
        <dbReference type="Proteomes" id="UP000217257"/>
    </source>
</evidence>
<evidence type="ECO:0000256" key="2">
    <source>
        <dbReference type="ARBA" id="ARBA00022729"/>
    </source>
</evidence>
<dbReference type="Pfam" id="PF13517">
    <property type="entry name" value="FG-GAP_3"/>
    <property type="match status" value="1"/>
</dbReference>
<dbReference type="Gene3D" id="2.130.10.80">
    <property type="entry name" value="Galactose oxidase/kelch, beta-propeller"/>
    <property type="match status" value="2"/>
</dbReference>
<evidence type="ECO:0008006" key="6">
    <source>
        <dbReference type="Google" id="ProtNLM"/>
    </source>
</evidence>
<dbReference type="InterPro" id="IPR028994">
    <property type="entry name" value="Integrin_alpha_N"/>
</dbReference>
<dbReference type="Gene3D" id="2.130.10.130">
    <property type="entry name" value="Integrin alpha, N-terminal"/>
    <property type="match status" value="1"/>
</dbReference>
<dbReference type="Pfam" id="PF24681">
    <property type="entry name" value="Kelch_KLHDC2_KLHL20_DRC7"/>
    <property type="match status" value="1"/>
</dbReference>
<dbReference type="KEGG" id="cfus:CYFUS_000058"/>
<dbReference type="SUPFAM" id="SSF69318">
    <property type="entry name" value="Integrin alpha N-terminal domain"/>
    <property type="match status" value="1"/>
</dbReference>
<dbReference type="Proteomes" id="UP000217257">
    <property type="component" value="Chromosome"/>
</dbReference>
<reference evidence="4 5" key="1">
    <citation type="submission" date="2017-06" db="EMBL/GenBank/DDBJ databases">
        <title>Sequencing and comparative analysis of myxobacterial genomes.</title>
        <authorList>
            <person name="Rupp O."/>
            <person name="Goesmann A."/>
            <person name="Sogaard-Andersen L."/>
        </authorList>
    </citation>
    <scope>NUCLEOTIDE SEQUENCE [LARGE SCALE GENOMIC DNA]</scope>
    <source>
        <strain evidence="4 5">DSM 52655</strain>
    </source>
</reference>
<dbReference type="InterPro" id="IPR015915">
    <property type="entry name" value="Kelch-typ_b-propeller"/>
</dbReference>
<keyword evidence="3" id="KW-0677">Repeat</keyword>
<dbReference type="PANTHER" id="PTHR46344:SF27">
    <property type="entry name" value="KELCH REPEAT SUPERFAMILY PROTEIN"/>
    <property type="match status" value="1"/>
</dbReference>
<evidence type="ECO:0000256" key="1">
    <source>
        <dbReference type="ARBA" id="ARBA00022441"/>
    </source>
</evidence>
<protein>
    <recommendedName>
        <fullName evidence="6">CARDB domain-containing protein</fullName>
    </recommendedName>
</protein>
<dbReference type="AlphaFoldDB" id="A0A250IU24"/>
<evidence type="ECO:0000256" key="3">
    <source>
        <dbReference type="ARBA" id="ARBA00022737"/>
    </source>
</evidence>
<name>A0A250IU24_9BACT</name>
<dbReference type="PANTHER" id="PTHR46344">
    <property type="entry name" value="OS02G0202900 PROTEIN"/>
    <property type="match status" value="1"/>
</dbReference>
<gene>
    <name evidence="4" type="ORF">CYFUS_000058</name>
</gene>
<keyword evidence="2" id="KW-0732">Signal</keyword>
<dbReference type="SMART" id="SM00612">
    <property type="entry name" value="Kelch"/>
    <property type="match status" value="6"/>
</dbReference>
<dbReference type="Gene3D" id="2.60.40.10">
    <property type="entry name" value="Immunoglobulins"/>
    <property type="match status" value="1"/>
</dbReference>
<dbReference type="SUPFAM" id="SSF117281">
    <property type="entry name" value="Kelch motif"/>
    <property type="match status" value="2"/>
</dbReference>
<dbReference type="InterPro" id="IPR006652">
    <property type="entry name" value="Kelch_1"/>
</dbReference>
<evidence type="ECO:0000313" key="4">
    <source>
        <dbReference type="EMBL" id="ATB34651.1"/>
    </source>
</evidence>
<dbReference type="PROSITE" id="PS51257">
    <property type="entry name" value="PROKAR_LIPOPROTEIN"/>
    <property type="match status" value="1"/>
</dbReference>
<dbReference type="Gene3D" id="2.120.10.80">
    <property type="entry name" value="Kelch-type beta propeller"/>
    <property type="match status" value="2"/>
</dbReference>
<dbReference type="InterPro" id="IPR013517">
    <property type="entry name" value="FG-GAP"/>
</dbReference>
<keyword evidence="1" id="KW-0880">Kelch repeat</keyword>
<dbReference type="EMBL" id="CP022098">
    <property type="protein sequence ID" value="ATB34651.1"/>
    <property type="molecule type" value="Genomic_DNA"/>
</dbReference>
<proteinExistence type="predicted"/>
<dbReference type="InterPro" id="IPR037293">
    <property type="entry name" value="Gal_Oxidase_central_sf"/>
</dbReference>